<organism evidence="2">
    <name type="scientific">uncultured Gemmatimonadota bacterium</name>
    <dbReference type="NCBI Taxonomy" id="203437"/>
    <lineage>
        <taxon>Bacteria</taxon>
        <taxon>Pseudomonadati</taxon>
        <taxon>Gemmatimonadota</taxon>
        <taxon>environmental samples</taxon>
    </lineage>
</organism>
<name>A0A6J4N371_9BACT</name>
<feature type="region of interest" description="Disordered" evidence="1">
    <location>
        <begin position="1"/>
        <end position="107"/>
    </location>
</feature>
<feature type="non-terminal residue" evidence="2">
    <location>
        <position position="107"/>
    </location>
</feature>
<accession>A0A6J4N371</accession>
<dbReference type="EMBL" id="CADCTV010001039">
    <property type="protein sequence ID" value="CAA9375073.1"/>
    <property type="molecule type" value="Genomic_DNA"/>
</dbReference>
<gene>
    <name evidence="2" type="ORF">AVDCRST_MAG89-4931</name>
</gene>
<proteinExistence type="predicted"/>
<feature type="non-terminal residue" evidence="2">
    <location>
        <position position="1"/>
    </location>
</feature>
<evidence type="ECO:0000256" key="1">
    <source>
        <dbReference type="SAM" id="MobiDB-lite"/>
    </source>
</evidence>
<dbReference type="AlphaFoldDB" id="A0A6J4N371"/>
<sequence>CLGHVQAGARQRSPQPWSSDGAGRRRAAVRRFPLPRPLPRKQRGRGGNFDRVRLGGAHASAGPSPGPSPGKLRRERGELRSGFDSVPVHALGAPSPRPPAARGRGRP</sequence>
<evidence type="ECO:0000313" key="2">
    <source>
        <dbReference type="EMBL" id="CAA9375073.1"/>
    </source>
</evidence>
<protein>
    <submittedName>
        <fullName evidence="2">Uncharacterized protein</fullName>
    </submittedName>
</protein>
<reference evidence="2" key="1">
    <citation type="submission" date="2020-02" db="EMBL/GenBank/DDBJ databases">
        <authorList>
            <person name="Meier V. D."/>
        </authorList>
    </citation>
    <scope>NUCLEOTIDE SEQUENCE</scope>
    <source>
        <strain evidence="2">AVDCRST_MAG89</strain>
    </source>
</reference>